<dbReference type="InterPro" id="IPR051629">
    <property type="entry name" value="Sulfite_efflux_TDT"/>
</dbReference>
<dbReference type="CDD" id="cd09320">
    <property type="entry name" value="TDT_like_2"/>
    <property type="match status" value="1"/>
</dbReference>
<evidence type="ECO:0000256" key="2">
    <source>
        <dbReference type="ARBA" id="ARBA00008566"/>
    </source>
</evidence>
<dbReference type="Pfam" id="PF03595">
    <property type="entry name" value="SLAC1"/>
    <property type="match status" value="1"/>
</dbReference>
<dbReference type="GO" id="GO:0055085">
    <property type="term" value="P:transmembrane transport"/>
    <property type="evidence" value="ECO:0007669"/>
    <property type="project" value="InterPro"/>
</dbReference>
<dbReference type="RefSeq" id="WP_100388732.1">
    <property type="nucleotide sequence ID" value="NZ_BMZU01000001.1"/>
</dbReference>
<comment type="caution">
    <text evidence="9">The sequence shown here is derived from an EMBL/GenBank/DDBJ whole genome shotgun (WGS) entry which is preliminary data.</text>
</comment>
<dbReference type="Gene3D" id="1.50.10.150">
    <property type="entry name" value="Voltage-dependent anion channel"/>
    <property type="match status" value="1"/>
</dbReference>
<feature type="transmembrane region" description="Helical" evidence="8">
    <location>
        <begin position="98"/>
        <end position="116"/>
    </location>
</feature>
<protein>
    <submittedName>
        <fullName evidence="9">C4-dicarboxylate transporter/malic acid transport protein</fullName>
    </submittedName>
</protein>
<reference evidence="9 10" key="1">
    <citation type="submission" date="2017-11" db="EMBL/GenBank/DDBJ databases">
        <title>Genomic Encyclopedia of Archaeal and Bacterial Type Strains, Phase II (KMG-II): From Individual Species to Whole Genera.</title>
        <authorList>
            <person name="Goeker M."/>
        </authorList>
    </citation>
    <scope>NUCLEOTIDE SEQUENCE [LARGE SCALE GENOMIC DNA]</scope>
    <source>
        <strain evidence="9 10">DSM 16400</strain>
    </source>
</reference>
<dbReference type="Proteomes" id="UP000231742">
    <property type="component" value="Unassembled WGS sequence"/>
</dbReference>
<dbReference type="GO" id="GO:0005886">
    <property type="term" value="C:plasma membrane"/>
    <property type="evidence" value="ECO:0007669"/>
    <property type="project" value="UniProtKB-SubCell"/>
</dbReference>
<comment type="subcellular location">
    <subcellularLocation>
        <location evidence="1">Cell membrane</location>
        <topology evidence="1">Multi-pass membrane protein</topology>
    </subcellularLocation>
</comment>
<feature type="transmembrane region" description="Helical" evidence="8">
    <location>
        <begin position="274"/>
        <end position="296"/>
    </location>
</feature>
<dbReference type="InterPro" id="IPR004695">
    <property type="entry name" value="SLAC1/Mae1/Ssu1/TehA"/>
</dbReference>
<evidence type="ECO:0000256" key="5">
    <source>
        <dbReference type="ARBA" id="ARBA00022692"/>
    </source>
</evidence>
<evidence type="ECO:0000256" key="4">
    <source>
        <dbReference type="ARBA" id="ARBA00022475"/>
    </source>
</evidence>
<organism evidence="9 10">
    <name type="scientific">Salinibacterium amurskyense</name>
    <dbReference type="NCBI Taxonomy" id="205941"/>
    <lineage>
        <taxon>Bacteria</taxon>
        <taxon>Bacillati</taxon>
        <taxon>Actinomycetota</taxon>
        <taxon>Actinomycetes</taxon>
        <taxon>Micrococcales</taxon>
        <taxon>Microbacteriaceae</taxon>
        <taxon>Salinibacterium</taxon>
    </lineage>
</organism>
<name>A0A2M9D8Q0_9MICO</name>
<evidence type="ECO:0000256" key="6">
    <source>
        <dbReference type="ARBA" id="ARBA00022989"/>
    </source>
</evidence>
<dbReference type="AlphaFoldDB" id="A0A2M9D8Q0"/>
<feature type="transmembrane region" description="Helical" evidence="8">
    <location>
        <begin position="128"/>
        <end position="152"/>
    </location>
</feature>
<keyword evidence="5 8" id="KW-0812">Transmembrane</keyword>
<feature type="transmembrane region" description="Helical" evidence="8">
    <location>
        <begin position="232"/>
        <end position="262"/>
    </location>
</feature>
<sequence length="374" mass="39090">MSSQIPRRRVLLRDLSSPRDVISHISPNWFASVMGTGIVANAAAVLPLISPQLHVFASTVWVIATVLLLGLVAASAAHWIAHREVALSHHRHPAMVHFYGAPPLAILTIGAGALLFGPDIMGADAALIVALVLWSIGTVLGLATAVVVPFLTFTSTSITDQSPFGGWIMPVVPPLVSAAAGAPLIPFLPEGEVRLTMLIACYAMFGLSMIATAVILPLIWGRLARHNIGNSAAVPTLWIVLGPLGQSITAAVVLGVVAPYAVSAELAEALHFFGFIYGVPTLGFALLWTALAIAMTVHTARRGLPFSLTWWSFTFPVGNMVVALSALAAATGSTVLQVMALLSFVALVGAWVLVAVRTFAGSVIRGTLFLAPAA</sequence>
<gene>
    <name evidence="9" type="ORF">CLV85_1294</name>
</gene>
<keyword evidence="7 8" id="KW-0472">Membrane</keyword>
<evidence type="ECO:0000256" key="1">
    <source>
        <dbReference type="ARBA" id="ARBA00004651"/>
    </source>
</evidence>
<dbReference type="PANTHER" id="PTHR31686">
    <property type="match status" value="1"/>
</dbReference>
<feature type="transmembrane region" description="Helical" evidence="8">
    <location>
        <begin position="197"/>
        <end position="220"/>
    </location>
</feature>
<evidence type="ECO:0000313" key="10">
    <source>
        <dbReference type="Proteomes" id="UP000231742"/>
    </source>
</evidence>
<dbReference type="OrthoDB" id="958273at2"/>
<feature type="transmembrane region" description="Helical" evidence="8">
    <location>
        <begin position="308"/>
        <end position="329"/>
    </location>
</feature>
<feature type="transmembrane region" description="Helical" evidence="8">
    <location>
        <begin position="164"/>
        <end position="185"/>
    </location>
</feature>
<evidence type="ECO:0000256" key="8">
    <source>
        <dbReference type="SAM" id="Phobius"/>
    </source>
</evidence>
<keyword evidence="6 8" id="KW-1133">Transmembrane helix</keyword>
<evidence type="ECO:0000313" key="9">
    <source>
        <dbReference type="EMBL" id="PJJ82104.1"/>
    </source>
</evidence>
<dbReference type="PANTHER" id="PTHR31686:SF1">
    <property type="entry name" value="SULFITE EFFLUX PUMP SSU1"/>
    <property type="match status" value="1"/>
</dbReference>
<accession>A0A2M9D8Q0</accession>
<comment type="similarity">
    <text evidence="2">Belongs to the tellurite-resistance/dicarboxylate transporter (TDT) family.</text>
</comment>
<keyword evidence="10" id="KW-1185">Reference proteome</keyword>
<keyword evidence="3" id="KW-0813">Transport</keyword>
<dbReference type="EMBL" id="PGFH01000001">
    <property type="protein sequence ID" value="PJJ82104.1"/>
    <property type="molecule type" value="Genomic_DNA"/>
</dbReference>
<feature type="transmembrane region" description="Helical" evidence="8">
    <location>
        <begin position="55"/>
        <end position="77"/>
    </location>
</feature>
<dbReference type="InterPro" id="IPR038665">
    <property type="entry name" value="Voltage-dep_anion_channel_sf"/>
</dbReference>
<keyword evidence="4" id="KW-1003">Cell membrane</keyword>
<evidence type="ECO:0000256" key="3">
    <source>
        <dbReference type="ARBA" id="ARBA00022448"/>
    </source>
</evidence>
<feature type="transmembrane region" description="Helical" evidence="8">
    <location>
        <begin position="29"/>
        <end position="49"/>
    </location>
</feature>
<evidence type="ECO:0000256" key="7">
    <source>
        <dbReference type="ARBA" id="ARBA00023136"/>
    </source>
</evidence>
<proteinExistence type="inferred from homology"/>
<feature type="transmembrane region" description="Helical" evidence="8">
    <location>
        <begin position="335"/>
        <end position="356"/>
    </location>
</feature>